<evidence type="ECO:0000256" key="1">
    <source>
        <dbReference type="SAM" id="Phobius"/>
    </source>
</evidence>
<keyword evidence="1" id="KW-0472">Membrane</keyword>
<sequence>MLSSPGQVSCRQILLFATFLTLVCRLSRLYALDLELNIPESYVVYPIILHSLNVSVDCIALFRASPFSLRAPVSLLPSGCVHSRAVSIYTLVSMRRAD</sequence>
<evidence type="ECO:0000313" key="2">
    <source>
        <dbReference type="EMBL" id="MBW77227.1"/>
    </source>
</evidence>
<dbReference type="EMBL" id="GGFL01013049">
    <property type="protein sequence ID" value="MBW77227.1"/>
    <property type="molecule type" value="Transcribed_RNA"/>
</dbReference>
<protein>
    <submittedName>
        <fullName evidence="2">Uncharacterized protein</fullName>
    </submittedName>
</protein>
<reference evidence="2" key="1">
    <citation type="submission" date="2018-01" db="EMBL/GenBank/DDBJ databases">
        <title>An insight into the sialome of Amazonian anophelines.</title>
        <authorList>
            <person name="Ribeiro J.M."/>
            <person name="Scarpassa V."/>
            <person name="Calvo E."/>
        </authorList>
    </citation>
    <scope>NUCLEOTIDE SEQUENCE</scope>
</reference>
<accession>A0A2M4DI52</accession>
<keyword evidence="1" id="KW-0812">Transmembrane</keyword>
<name>A0A2M4DI52_ANODA</name>
<organism evidence="2">
    <name type="scientific">Anopheles darlingi</name>
    <name type="common">Mosquito</name>
    <dbReference type="NCBI Taxonomy" id="43151"/>
    <lineage>
        <taxon>Eukaryota</taxon>
        <taxon>Metazoa</taxon>
        <taxon>Ecdysozoa</taxon>
        <taxon>Arthropoda</taxon>
        <taxon>Hexapoda</taxon>
        <taxon>Insecta</taxon>
        <taxon>Pterygota</taxon>
        <taxon>Neoptera</taxon>
        <taxon>Endopterygota</taxon>
        <taxon>Diptera</taxon>
        <taxon>Nematocera</taxon>
        <taxon>Culicoidea</taxon>
        <taxon>Culicidae</taxon>
        <taxon>Anophelinae</taxon>
        <taxon>Anopheles</taxon>
    </lineage>
</organism>
<dbReference type="AlphaFoldDB" id="A0A2M4DI52"/>
<proteinExistence type="predicted"/>
<feature type="transmembrane region" description="Helical" evidence="1">
    <location>
        <begin position="12"/>
        <end position="31"/>
    </location>
</feature>
<keyword evidence="1" id="KW-1133">Transmembrane helix</keyword>
<feature type="transmembrane region" description="Helical" evidence="1">
    <location>
        <begin position="43"/>
        <end position="62"/>
    </location>
</feature>